<reference evidence="1" key="1">
    <citation type="submission" date="2022-10" db="EMBL/GenBank/DDBJ databases">
        <authorList>
            <person name="Chen Y."/>
            <person name="Dougan E. K."/>
            <person name="Chan C."/>
            <person name="Rhodes N."/>
            <person name="Thang M."/>
        </authorList>
    </citation>
    <scope>NUCLEOTIDE SEQUENCE</scope>
</reference>
<dbReference type="Proteomes" id="UP001152797">
    <property type="component" value="Unassembled WGS sequence"/>
</dbReference>
<name>A0A9P1CRY5_9DINO</name>
<comment type="caution">
    <text evidence="1">The sequence shown here is derived from an EMBL/GenBank/DDBJ whole genome shotgun (WGS) entry which is preliminary data.</text>
</comment>
<dbReference type="EMBL" id="CAMXCT030002305">
    <property type="protein sequence ID" value="CAL4784526.1"/>
    <property type="molecule type" value="Genomic_DNA"/>
</dbReference>
<dbReference type="AlphaFoldDB" id="A0A9P1CRY5"/>
<keyword evidence="3" id="KW-1185">Reference proteome</keyword>
<evidence type="ECO:0000313" key="2">
    <source>
        <dbReference type="EMBL" id="CAL1150589.1"/>
    </source>
</evidence>
<reference evidence="2" key="2">
    <citation type="submission" date="2024-04" db="EMBL/GenBank/DDBJ databases">
        <authorList>
            <person name="Chen Y."/>
            <person name="Shah S."/>
            <person name="Dougan E. K."/>
            <person name="Thang M."/>
            <person name="Chan C."/>
        </authorList>
    </citation>
    <scope>NUCLEOTIDE SEQUENCE [LARGE SCALE GENOMIC DNA]</scope>
</reference>
<dbReference type="EMBL" id="CAMXCT010002305">
    <property type="protein sequence ID" value="CAI3997214.1"/>
    <property type="molecule type" value="Genomic_DNA"/>
</dbReference>
<gene>
    <name evidence="1" type="ORF">C1SCF055_LOCUS23620</name>
</gene>
<dbReference type="OrthoDB" id="414630at2759"/>
<organism evidence="1">
    <name type="scientific">Cladocopium goreaui</name>
    <dbReference type="NCBI Taxonomy" id="2562237"/>
    <lineage>
        <taxon>Eukaryota</taxon>
        <taxon>Sar</taxon>
        <taxon>Alveolata</taxon>
        <taxon>Dinophyceae</taxon>
        <taxon>Suessiales</taxon>
        <taxon>Symbiodiniaceae</taxon>
        <taxon>Cladocopium</taxon>
    </lineage>
</organism>
<proteinExistence type="predicted"/>
<evidence type="ECO:0000313" key="1">
    <source>
        <dbReference type="EMBL" id="CAI3997214.1"/>
    </source>
</evidence>
<evidence type="ECO:0000313" key="3">
    <source>
        <dbReference type="Proteomes" id="UP001152797"/>
    </source>
</evidence>
<accession>A0A9P1CRY5</accession>
<dbReference type="EMBL" id="CAMXCT020002305">
    <property type="protein sequence ID" value="CAL1150589.1"/>
    <property type="molecule type" value="Genomic_DNA"/>
</dbReference>
<sequence>MFGASQRVATCFMDRGFPAKALDFLLSPEQDILSRRGWYLYLDHLLMMTFGQLIVCGPPCSLYVWISRGTHQRSTHGHSILGDVSLLSVRMSNAIVHNFAWLLKKIYRVRPLYWVVEQPTSSQMFSHPSLKPALKLWKFSLVTTWLGCFGHILWKGTKLATNLQGGAKLKRKMTAAQKKAIAQRKKKEIEAAKVAGKKQPCYYRKDADGRVTGGRDLASTAKYPVQFCARIFALWYVEFDKMSSKDWHP</sequence>
<protein>
    <submittedName>
        <fullName evidence="1">Uncharacterized protein</fullName>
    </submittedName>
</protein>